<evidence type="ECO:0000313" key="2">
    <source>
        <dbReference type="EMBL" id="MTE25944.1"/>
    </source>
</evidence>
<dbReference type="RefSeq" id="WP_155087786.1">
    <property type="nucleotide sequence ID" value="NZ_WJYA01000003.1"/>
</dbReference>
<dbReference type="Gene3D" id="3.30.70.100">
    <property type="match status" value="1"/>
</dbReference>
<dbReference type="InterPro" id="IPR036046">
    <property type="entry name" value="Acylphosphatase-like_dom_sf"/>
</dbReference>
<organism evidence="2 3">
    <name type="scientific">Winogradskyella ouciana</name>
    <dbReference type="NCBI Taxonomy" id="2608631"/>
    <lineage>
        <taxon>Bacteria</taxon>
        <taxon>Pseudomonadati</taxon>
        <taxon>Bacteroidota</taxon>
        <taxon>Flavobacteriia</taxon>
        <taxon>Flavobacteriales</taxon>
        <taxon>Flavobacteriaceae</taxon>
        <taxon>Winogradskyella</taxon>
    </lineage>
</organism>
<comment type="caution">
    <text evidence="2">The sequence shown here is derived from an EMBL/GenBank/DDBJ whole genome shotgun (WGS) entry which is preliminary data.</text>
</comment>
<reference evidence="2 3" key="1">
    <citation type="submission" date="2019-11" db="EMBL/GenBank/DDBJ databases">
        <title>Winogradskyella ouciana sp. nov., isolated from the hadal seawater of the Mariana Trench.</title>
        <authorList>
            <person name="Liu R."/>
        </authorList>
    </citation>
    <scope>NUCLEOTIDE SEQUENCE [LARGE SCALE GENOMIC DNA]</scope>
    <source>
        <strain evidence="2 3">ZXX205</strain>
    </source>
</reference>
<dbReference type="Pfam" id="PF04940">
    <property type="entry name" value="BLUF"/>
    <property type="match status" value="1"/>
</dbReference>
<dbReference type="SMART" id="SM01034">
    <property type="entry name" value="BLUF"/>
    <property type="match status" value="1"/>
</dbReference>
<name>A0A7K1GC11_9FLAO</name>
<feature type="domain" description="BLUF" evidence="1">
    <location>
        <begin position="1"/>
        <end position="92"/>
    </location>
</feature>
<dbReference type="PROSITE" id="PS50925">
    <property type="entry name" value="BLUF"/>
    <property type="match status" value="1"/>
</dbReference>
<accession>A0A7K1GC11</accession>
<keyword evidence="3" id="KW-1185">Reference proteome</keyword>
<evidence type="ECO:0000313" key="3">
    <source>
        <dbReference type="Proteomes" id="UP000447545"/>
    </source>
</evidence>
<dbReference type="EMBL" id="WJYA01000003">
    <property type="protein sequence ID" value="MTE25944.1"/>
    <property type="molecule type" value="Genomic_DNA"/>
</dbReference>
<protein>
    <recommendedName>
        <fullName evidence="1">BLUF domain-containing protein</fullName>
    </recommendedName>
</protein>
<dbReference type="InterPro" id="IPR007024">
    <property type="entry name" value="BLUF_domain"/>
</dbReference>
<dbReference type="SUPFAM" id="SSF54975">
    <property type="entry name" value="Acylphosphatase/BLUF domain-like"/>
    <property type="match status" value="1"/>
</dbReference>
<proteinExistence type="predicted"/>
<gene>
    <name evidence="2" type="ORF">F1003_03275</name>
</gene>
<dbReference type="Proteomes" id="UP000447545">
    <property type="component" value="Unassembled WGS sequence"/>
</dbReference>
<evidence type="ECO:0000259" key="1">
    <source>
        <dbReference type="PROSITE" id="PS50925"/>
    </source>
</evidence>
<dbReference type="GO" id="GO:0071949">
    <property type="term" value="F:FAD binding"/>
    <property type="evidence" value="ECO:0007669"/>
    <property type="project" value="InterPro"/>
</dbReference>
<sequence length="144" mass="16750">MYQLNYRSKSKNDLKLEDLEDILVTANRINLSKRITGCLIYHNGSFVQILEGGKKDVKAVYEKIKLDDRHSMVTLLWESKVTNRCFPDWNMAYHKPNNNDLEIYINNLMLLSAMSEKSTASLLSFWESVHKILDNNHLSTEITI</sequence>
<dbReference type="AlphaFoldDB" id="A0A7K1GC11"/>
<dbReference type="GO" id="GO:0009882">
    <property type="term" value="F:blue light photoreceptor activity"/>
    <property type="evidence" value="ECO:0007669"/>
    <property type="project" value="InterPro"/>
</dbReference>